<feature type="chain" id="PRO_5041907910" evidence="3">
    <location>
        <begin position="23"/>
        <end position="416"/>
    </location>
</feature>
<sequence>MKLLVRTLGVPLLLSLGRLVAGISLSVPTADVVQSTSVDCQWTADPTDPATFDLVMQFSNASSLFGELAAVTTVQRGSTTNGTVPNIKNVEIVGMHRLAAYADPFDPNTQPLALSPPFNVVAPTIALSVPTTDVAVGTSVDCQWTSGATDPATFTLVMQFSNPGSPQFGDLAAVTVVQRGNTTSGTVPNIKNVAVLGMHRLAAYPDPFDSSAPGQPFSVSPAFNVIANASQSSPVTGLIGAPTSSLPTETPTSPSNRFIPPTSNNHNTIIIVVVVICVVLALAILGFLLLLRRRRRKNAEMSYTTRPRSLLTEDLGPSGVATLNAPLSDISRFSTAPVSHQHEKTVLLSERSLSDRGPDESNPPPSDTGDGSTWAVSESSSDQAVSQRLQRTEAELEALRAEVRTLTQPPPSYFSE</sequence>
<feature type="transmembrane region" description="Helical" evidence="2">
    <location>
        <begin position="269"/>
        <end position="291"/>
    </location>
</feature>
<dbReference type="AlphaFoldDB" id="A0AAD6VGA6"/>
<name>A0AAD6VGA6_9AGAR</name>
<keyword evidence="3" id="KW-0732">Signal</keyword>
<reference evidence="4" key="1">
    <citation type="submission" date="2023-03" db="EMBL/GenBank/DDBJ databases">
        <title>Massive genome expansion in bonnet fungi (Mycena s.s.) driven by repeated elements and novel gene families across ecological guilds.</title>
        <authorList>
            <consortium name="Lawrence Berkeley National Laboratory"/>
            <person name="Harder C.B."/>
            <person name="Miyauchi S."/>
            <person name="Viragh M."/>
            <person name="Kuo A."/>
            <person name="Thoen E."/>
            <person name="Andreopoulos B."/>
            <person name="Lu D."/>
            <person name="Skrede I."/>
            <person name="Drula E."/>
            <person name="Henrissat B."/>
            <person name="Morin E."/>
            <person name="Kohler A."/>
            <person name="Barry K."/>
            <person name="LaButti K."/>
            <person name="Morin E."/>
            <person name="Salamov A."/>
            <person name="Lipzen A."/>
            <person name="Mereny Z."/>
            <person name="Hegedus B."/>
            <person name="Baldrian P."/>
            <person name="Stursova M."/>
            <person name="Weitz H."/>
            <person name="Taylor A."/>
            <person name="Grigoriev I.V."/>
            <person name="Nagy L.G."/>
            <person name="Martin F."/>
            <person name="Kauserud H."/>
        </authorList>
    </citation>
    <scope>NUCLEOTIDE SEQUENCE</scope>
    <source>
        <strain evidence="4">9144</strain>
    </source>
</reference>
<evidence type="ECO:0000256" key="3">
    <source>
        <dbReference type="SAM" id="SignalP"/>
    </source>
</evidence>
<feature type="region of interest" description="Disordered" evidence="1">
    <location>
        <begin position="238"/>
        <end position="259"/>
    </location>
</feature>
<gene>
    <name evidence="4" type="ORF">GGX14DRAFT_453602</name>
</gene>
<feature type="region of interest" description="Disordered" evidence="1">
    <location>
        <begin position="334"/>
        <end position="391"/>
    </location>
</feature>
<comment type="caution">
    <text evidence="4">The sequence shown here is derived from an EMBL/GenBank/DDBJ whole genome shotgun (WGS) entry which is preliminary data.</text>
</comment>
<evidence type="ECO:0000313" key="4">
    <source>
        <dbReference type="EMBL" id="KAJ7208907.1"/>
    </source>
</evidence>
<keyword evidence="2" id="KW-0472">Membrane</keyword>
<keyword evidence="2" id="KW-1133">Transmembrane helix</keyword>
<evidence type="ECO:0000313" key="5">
    <source>
        <dbReference type="Proteomes" id="UP001219525"/>
    </source>
</evidence>
<feature type="compositionally biased region" description="Polar residues" evidence="1">
    <location>
        <begin position="369"/>
        <end position="387"/>
    </location>
</feature>
<evidence type="ECO:0000256" key="1">
    <source>
        <dbReference type="SAM" id="MobiDB-lite"/>
    </source>
</evidence>
<protein>
    <submittedName>
        <fullName evidence="4">Uncharacterized protein</fullName>
    </submittedName>
</protein>
<feature type="signal peptide" evidence="3">
    <location>
        <begin position="1"/>
        <end position="22"/>
    </location>
</feature>
<dbReference type="EMBL" id="JARJCW010000032">
    <property type="protein sequence ID" value="KAJ7208907.1"/>
    <property type="molecule type" value="Genomic_DNA"/>
</dbReference>
<keyword evidence="5" id="KW-1185">Reference proteome</keyword>
<proteinExistence type="predicted"/>
<organism evidence="4 5">
    <name type="scientific">Mycena pura</name>
    <dbReference type="NCBI Taxonomy" id="153505"/>
    <lineage>
        <taxon>Eukaryota</taxon>
        <taxon>Fungi</taxon>
        <taxon>Dikarya</taxon>
        <taxon>Basidiomycota</taxon>
        <taxon>Agaricomycotina</taxon>
        <taxon>Agaricomycetes</taxon>
        <taxon>Agaricomycetidae</taxon>
        <taxon>Agaricales</taxon>
        <taxon>Marasmiineae</taxon>
        <taxon>Mycenaceae</taxon>
        <taxon>Mycena</taxon>
    </lineage>
</organism>
<keyword evidence="2" id="KW-0812">Transmembrane</keyword>
<accession>A0AAD6VGA6</accession>
<evidence type="ECO:0000256" key="2">
    <source>
        <dbReference type="SAM" id="Phobius"/>
    </source>
</evidence>
<dbReference type="Proteomes" id="UP001219525">
    <property type="component" value="Unassembled WGS sequence"/>
</dbReference>
<feature type="compositionally biased region" description="Low complexity" evidence="1">
    <location>
        <begin position="242"/>
        <end position="255"/>
    </location>
</feature>